<feature type="binding site" evidence="3">
    <location>
        <position position="443"/>
    </location>
    <ligand>
        <name>ATP</name>
        <dbReference type="ChEBI" id="CHEBI:30616"/>
    </ligand>
</feature>
<organism evidence="5 6">
    <name type="scientific">Zingiber officinale</name>
    <name type="common">Ginger</name>
    <name type="synonym">Amomum zingiber</name>
    <dbReference type="NCBI Taxonomy" id="94328"/>
    <lineage>
        <taxon>Eukaryota</taxon>
        <taxon>Viridiplantae</taxon>
        <taxon>Streptophyta</taxon>
        <taxon>Embryophyta</taxon>
        <taxon>Tracheophyta</taxon>
        <taxon>Spermatophyta</taxon>
        <taxon>Magnoliopsida</taxon>
        <taxon>Liliopsida</taxon>
        <taxon>Zingiberales</taxon>
        <taxon>Zingiberaceae</taxon>
        <taxon>Zingiber</taxon>
    </lineage>
</organism>
<sequence length="565" mass="63434">MDTEEDQGKKKVIVFFWTQTKTAEGFAKVLAEESKARYPNAIFKVMDIDEYATEDDEYEENLKKESLALFFLATYGDGEPTDNATRLYKWFTEGKERGTWLENLQFGAFSLGNQQYEHFNKVWHDEIVSAKHIVQVGLGDDDQGIEDDFSAWRELLWPELDKLLQDENETGASTPYTAAIPEYRVVFVKLEEVPYLDKSLNFANGHAIHDIQHPCSQMYMNAYSVMPKFDCLDGIANLLLQHTILWKVAGKLIMPKPKGLTSEIKKAPSSGLKWSFSPGTNLLSGGAAKLEKESRKKLNEFSKELRTFRSVDFLGYNRLLKAAEEVDFSGNGITAVGLKALYGVLQTNTMLKTLNLSGNNIGDEGAKDNVDIKILTNDDVLVCQELSHVAFSGWCSCRFLKGGNYLKKKQDHVLGVGGFGRVYKGLISEDLRDGLQPLQVAVKIHDGDNSHQGHREWLVSISNNSIVGSVSSLPIPSSSNAGELDEGLVFMRNMSGQQENIAAPKLNERILSSLSKRSVAAHPWHDLETGKEAPVVFNVFTNLKYSRVEIDEVRFKWVECMLDYI</sequence>
<dbReference type="InterPro" id="IPR001094">
    <property type="entry name" value="Flavdoxin-like"/>
</dbReference>
<evidence type="ECO:0000256" key="1">
    <source>
        <dbReference type="ARBA" id="ARBA00004162"/>
    </source>
</evidence>
<dbReference type="GO" id="GO:0005886">
    <property type="term" value="C:plasma membrane"/>
    <property type="evidence" value="ECO:0007669"/>
    <property type="project" value="UniProtKB-SubCell"/>
</dbReference>
<dbReference type="SUPFAM" id="SSF52047">
    <property type="entry name" value="RNI-like"/>
    <property type="match status" value="1"/>
</dbReference>
<feature type="domain" description="Flavodoxin-like" evidence="4">
    <location>
        <begin position="12"/>
        <end position="157"/>
    </location>
</feature>
<evidence type="ECO:0000313" key="5">
    <source>
        <dbReference type="EMBL" id="KAG6532509.1"/>
    </source>
</evidence>
<comment type="caution">
    <text evidence="5">The sequence shown here is derived from an EMBL/GenBank/DDBJ whole genome shotgun (WGS) entry which is preliminary data.</text>
</comment>
<evidence type="ECO:0000256" key="2">
    <source>
        <dbReference type="ARBA" id="ARBA00022630"/>
    </source>
</evidence>
<dbReference type="PROSITE" id="PS00107">
    <property type="entry name" value="PROTEIN_KINASE_ATP"/>
    <property type="match status" value="1"/>
</dbReference>
<dbReference type="GO" id="GO:0005829">
    <property type="term" value="C:cytosol"/>
    <property type="evidence" value="ECO:0007669"/>
    <property type="project" value="TreeGrafter"/>
</dbReference>
<dbReference type="EMBL" id="JACMSC010000002">
    <property type="protein sequence ID" value="KAG6532509.1"/>
    <property type="molecule type" value="Genomic_DNA"/>
</dbReference>
<accession>A0A8J5HY08</accession>
<dbReference type="GO" id="GO:0050660">
    <property type="term" value="F:flavin adenine dinucleotide binding"/>
    <property type="evidence" value="ECO:0007669"/>
    <property type="project" value="TreeGrafter"/>
</dbReference>
<evidence type="ECO:0000313" key="6">
    <source>
        <dbReference type="Proteomes" id="UP000734854"/>
    </source>
</evidence>
<name>A0A8J5HY08_ZINOF</name>
<keyword evidence="3" id="KW-0547">Nucleotide-binding</keyword>
<dbReference type="GO" id="GO:0003958">
    <property type="term" value="F:NADPH-hemoprotein reductase activity"/>
    <property type="evidence" value="ECO:0007669"/>
    <property type="project" value="TreeGrafter"/>
</dbReference>
<dbReference type="InterPro" id="IPR001611">
    <property type="entry name" value="Leu-rich_rpt"/>
</dbReference>
<dbReference type="InterPro" id="IPR017441">
    <property type="entry name" value="Protein_kinase_ATP_BS"/>
</dbReference>
<dbReference type="AlphaFoldDB" id="A0A8J5HY08"/>
<reference evidence="5 6" key="1">
    <citation type="submission" date="2020-08" db="EMBL/GenBank/DDBJ databases">
        <title>Plant Genome Project.</title>
        <authorList>
            <person name="Zhang R.-G."/>
        </authorList>
    </citation>
    <scope>NUCLEOTIDE SEQUENCE [LARGE SCALE GENOMIC DNA]</scope>
    <source>
        <tissue evidence="5">Rhizome</tissue>
    </source>
</reference>
<keyword evidence="2" id="KW-0285">Flavoprotein</keyword>
<keyword evidence="6" id="KW-1185">Reference proteome</keyword>
<dbReference type="SUPFAM" id="SSF52218">
    <property type="entry name" value="Flavoproteins"/>
    <property type="match status" value="1"/>
</dbReference>
<protein>
    <recommendedName>
        <fullName evidence="4">Flavodoxin-like domain-containing protein</fullName>
    </recommendedName>
</protein>
<dbReference type="Pfam" id="PF00258">
    <property type="entry name" value="Flavodoxin_1"/>
    <property type="match status" value="1"/>
</dbReference>
<evidence type="ECO:0000259" key="4">
    <source>
        <dbReference type="PROSITE" id="PS50902"/>
    </source>
</evidence>
<dbReference type="Pfam" id="PF13516">
    <property type="entry name" value="LRR_6"/>
    <property type="match status" value="2"/>
</dbReference>
<dbReference type="GO" id="GO:0010181">
    <property type="term" value="F:FMN binding"/>
    <property type="evidence" value="ECO:0007669"/>
    <property type="project" value="InterPro"/>
</dbReference>
<dbReference type="Gene3D" id="3.30.200.20">
    <property type="entry name" value="Phosphorylase Kinase, domain 1"/>
    <property type="match status" value="1"/>
</dbReference>
<evidence type="ECO:0000256" key="3">
    <source>
        <dbReference type="PROSITE-ProRule" id="PRU10141"/>
    </source>
</evidence>
<dbReference type="PANTHER" id="PTHR19384:SF17">
    <property type="entry name" value="NADPH--CYTOCHROME P450 REDUCTASE"/>
    <property type="match status" value="1"/>
</dbReference>
<dbReference type="InterPro" id="IPR029039">
    <property type="entry name" value="Flavoprotein-like_sf"/>
</dbReference>
<dbReference type="Gene3D" id="3.80.10.10">
    <property type="entry name" value="Ribonuclease Inhibitor"/>
    <property type="match status" value="1"/>
</dbReference>
<comment type="subcellular location">
    <subcellularLocation>
        <location evidence="1">Cell membrane</location>
        <topology evidence="1">Single-pass membrane protein</topology>
    </subcellularLocation>
</comment>
<keyword evidence="3" id="KW-0067">ATP-binding</keyword>
<gene>
    <name evidence="5" type="ORF">ZIOFF_006355</name>
</gene>
<proteinExistence type="predicted"/>
<dbReference type="PANTHER" id="PTHR19384">
    <property type="entry name" value="NITRIC OXIDE SYNTHASE-RELATED"/>
    <property type="match status" value="1"/>
</dbReference>
<dbReference type="InterPro" id="IPR008254">
    <property type="entry name" value="Flavodoxin/NO_synth"/>
</dbReference>
<dbReference type="GO" id="GO:0005524">
    <property type="term" value="F:ATP binding"/>
    <property type="evidence" value="ECO:0007669"/>
    <property type="project" value="UniProtKB-UniRule"/>
</dbReference>
<dbReference type="Proteomes" id="UP000734854">
    <property type="component" value="Unassembled WGS sequence"/>
</dbReference>
<dbReference type="Gene3D" id="3.40.50.360">
    <property type="match status" value="1"/>
</dbReference>
<dbReference type="PRINTS" id="PR00369">
    <property type="entry name" value="FLAVODOXIN"/>
</dbReference>
<dbReference type="InterPro" id="IPR032675">
    <property type="entry name" value="LRR_dom_sf"/>
</dbReference>
<dbReference type="PROSITE" id="PS50902">
    <property type="entry name" value="FLAVODOXIN_LIKE"/>
    <property type="match status" value="1"/>
</dbReference>